<dbReference type="Pfam" id="PF08238">
    <property type="entry name" value="Sel1"/>
    <property type="match status" value="5"/>
</dbReference>
<dbReference type="InterPro" id="IPR040239">
    <property type="entry name" value="HcpB-like"/>
</dbReference>
<dbReference type="GeneID" id="116943781"/>
<dbReference type="GO" id="GO:0005758">
    <property type="term" value="C:mitochondrial intermembrane space"/>
    <property type="evidence" value="ECO:0007669"/>
    <property type="project" value="UniProtKB-SubCell"/>
</dbReference>
<evidence type="ECO:0000313" key="4">
    <source>
        <dbReference type="Proteomes" id="UP001318040"/>
    </source>
</evidence>
<dbReference type="SUPFAM" id="SSF81901">
    <property type="entry name" value="HCP-like"/>
    <property type="match status" value="1"/>
</dbReference>
<comment type="subcellular location">
    <subcellularLocation>
        <location evidence="3">Mitochondrion intermembrane space</location>
    </subcellularLocation>
</comment>
<dbReference type="KEGG" id="pmrn:116943781"/>
<accession>A0AAJ7TA58</accession>
<reference evidence="5" key="1">
    <citation type="submission" date="2025-08" db="UniProtKB">
        <authorList>
            <consortium name="RefSeq"/>
        </authorList>
    </citation>
    <scope>IDENTIFICATION</scope>
    <source>
        <tissue evidence="5">Sperm</tissue>
    </source>
</reference>
<keyword evidence="2" id="KW-0677">Repeat</keyword>
<dbReference type="CTD" id="65260"/>
<dbReference type="PANTHER" id="PTHR13891">
    <property type="entry name" value="CYTOCHROME C OXIDASE ASSEMBLY FACTOR 7"/>
    <property type="match status" value="1"/>
</dbReference>
<dbReference type="RefSeq" id="XP_032812882.1">
    <property type="nucleotide sequence ID" value="XM_032956991.1"/>
</dbReference>
<comment type="similarity">
    <text evidence="1 3">Belongs to the hcp beta-lactamase family.</text>
</comment>
<gene>
    <name evidence="5" type="primary">LOC116943781</name>
</gene>
<keyword evidence="4" id="KW-1185">Reference proteome</keyword>
<protein>
    <recommendedName>
        <fullName evidence="3">Cytochrome c oxidase assembly factor 7</fullName>
    </recommendedName>
</protein>
<evidence type="ECO:0000313" key="5">
    <source>
        <dbReference type="RefSeq" id="XP_032812882.1"/>
    </source>
</evidence>
<name>A0AAJ7TA58_PETMA</name>
<evidence type="ECO:0000256" key="3">
    <source>
        <dbReference type="RuleBase" id="RU366075"/>
    </source>
</evidence>
<dbReference type="SMART" id="SM00671">
    <property type="entry name" value="SEL1"/>
    <property type="match status" value="5"/>
</dbReference>
<organism evidence="4 5">
    <name type="scientific">Petromyzon marinus</name>
    <name type="common">Sea lamprey</name>
    <dbReference type="NCBI Taxonomy" id="7757"/>
    <lineage>
        <taxon>Eukaryota</taxon>
        <taxon>Metazoa</taxon>
        <taxon>Chordata</taxon>
        <taxon>Craniata</taxon>
        <taxon>Vertebrata</taxon>
        <taxon>Cyclostomata</taxon>
        <taxon>Hyperoartia</taxon>
        <taxon>Petromyzontiformes</taxon>
        <taxon>Petromyzontidae</taxon>
        <taxon>Petromyzon</taxon>
    </lineage>
</organism>
<dbReference type="Proteomes" id="UP001318040">
    <property type="component" value="Chromosome 1"/>
</dbReference>
<dbReference type="InterPro" id="IPR011990">
    <property type="entry name" value="TPR-like_helical_dom_sf"/>
</dbReference>
<dbReference type="AlphaFoldDB" id="A0AAJ7TA58"/>
<dbReference type="Gene3D" id="1.25.40.10">
    <property type="entry name" value="Tetratricopeptide repeat domain"/>
    <property type="match status" value="1"/>
</dbReference>
<dbReference type="InterPro" id="IPR006597">
    <property type="entry name" value="Sel1-like"/>
</dbReference>
<evidence type="ECO:0000256" key="1">
    <source>
        <dbReference type="ARBA" id="ARBA00008486"/>
    </source>
</evidence>
<evidence type="ECO:0000256" key="2">
    <source>
        <dbReference type="ARBA" id="ARBA00022737"/>
    </source>
</evidence>
<sequence length="236" mass="25558">MSVDFTNEAEVREFLSGIRTEYGYQCLREREPEGCHRLAEFLHSVERDFPAAAKLLQLNCEKNGFTKSCAKLGTYHALGRGGMVVDLARAVELFSRSCLGAVTPDPASPVSVAASPGSTTFTPSPEGCNNLGEMARQGTGFPGGQARPEVARRAFELACAGEIASSCLQLSIMHMQAESRDMSRALLYAERACHLGHPWGCINAGRMLHLGDGVKPNPERARELRERAALLARAAH</sequence>
<dbReference type="PANTHER" id="PTHR13891:SF1">
    <property type="entry name" value="CYTOCHROME C OXIDASE ASSEMBLY FACTOR 7"/>
    <property type="match status" value="1"/>
</dbReference>
<proteinExistence type="inferred from homology"/>
<comment type="function">
    <text evidence="3">Required for assembly of mitochondrial respiratory chain complexes.</text>
</comment>